<dbReference type="SUPFAM" id="SSF56935">
    <property type="entry name" value="Porins"/>
    <property type="match status" value="1"/>
</dbReference>
<evidence type="ECO:0000256" key="6">
    <source>
        <dbReference type="ARBA" id="ARBA00023136"/>
    </source>
</evidence>
<keyword evidence="4" id="KW-0812">Transmembrane</keyword>
<comment type="subcellular location">
    <subcellularLocation>
        <location evidence="1">Cell outer membrane</location>
        <topology evidence="1">Multi-pass membrane protein</topology>
    </subcellularLocation>
</comment>
<feature type="signal peptide" evidence="8">
    <location>
        <begin position="1"/>
        <end position="28"/>
    </location>
</feature>
<feature type="chain" id="PRO_5011991801" evidence="8">
    <location>
        <begin position="29"/>
        <end position="424"/>
    </location>
</feature>
<dbReference type="RefSeq" id="WP_089272523.1">
    <property type="nucleotide sequence ID" value="NZ_FZNN01000017.1"/>
</dbReference>
<evidence type="ECO:0000256" key="3">
    <source>
        <dbReference type="ARBA" id="ARBA00022452"/>
    </source>
</evidence>
<keyword evidence="5 8" id="KW-0732">Signal</keyword>
<dbReference type="Proteomes" id="UP000198417">
    <property type="component" value="Unassembled WGS sequence"/>
</dbReference>
<name>A0A238YI18_9RHOB</name>
<dbReference type="GO" id="GO:0009279">
    <property type="term" value="C:cell outer membrane"/>
    <property type="evidence" value="ECO:0007669"/>
    <property type="project" value="UniProtKB-SubCell"/>
</dbReference>
<comment type="similarity">
    <text evidence="2">Belongs to the OmpP1/FadL family.</text>
</comment>
<evidence type="ECO:0000256" key="1">
    <source>
        <dbReference type="ARBA" id="ARBA00004571"/>
    </source>
</evidence>
<keyword evidence="3" id="KW-1134">Transmembrane beta strand</keyword>
<dbReference type="Pfam" id="PF03349">
    <property type="entry name" value="Toluene_X"/>
    <property type="match status" value="1"/>
</dbReference>
<proteinExistence type="inferred from homology"/>
<gene>
    <name evidence="9" type="ORF">SAMN06265370_11754</name>
</gene>
<evidence type="ECO:0000256" key="8">
    <source>
        <dbReference type="SAM" id="SignalP"/>
    </source>
</evidence>
<dbReference type="OrthoDB" id="9922at2"/>
<dbReference type="EMBL" id="FZNN01000017">
    <property type="protein sequence ID" value="SNR70845.1"/>
    <property type="molecule type" value="Genomic_DNA"/>
</dbReference>
<evidence type="ECO:0000256" key="7">
    <source>
        <dbReference type="ARBA" id="ARBA00023237"/>
    </source>
</evidence>
<dbReference type="Gene3D" id="2.40.160.60">
    <property type="entry name" value="Outer membrane protein transport protein (OMPP1/FadL/TodX)"/>
    <property type="match status" value="1"/>
</dbReference>
<evidence type="ECO:0000256" key="5">
    <source>
        <dbReference type="ARBA" id="ARBA00022729"/>
    </source>
</evidence>
<dbReference type="GO" id="GO:0015483">
    <property type="term" value="F:long-chain fatty acid transporting porin activity"/>
    <property type="evidence" value="ECO:0007669"/>
    <property type="project" value="TreeGrafter"/>
</dbReference>
<keyword evidence="10" id="KW-1185">Reference proteome</keyword>
<dbReference type="AlphaFoldDB" id="A0A238YI18"/>
<evidence type="ECO:0000313" key="10">
    <source>
        <dbReference type="Proteomes" id="UP000198417"/>
    </source>
</evidence>
<evidence type="ECO:0000256" key="2">
    <source>
        <dbReference type="ARBA" id="ARBA00008163"/>
    </source>
</evidence>
<organism evidence="9 10">
    <name type="scientific">Puniceibacterium sediminis</name>
    <dbReference type="NCBI Taxonomy" id="1608407"/>
    <lineage>
        <taxon>Bacteria</taxon>
        <taxon>Pseudomonadati</taxon>
        <taxon>Pseudomonadota</taxon>
        <taxon>Alphaproteobacteria</taxon>
        <taxon>Rhodobacterales</taxon>
        <taxon>Paracoccaceae</taxon>
        <taxon>Puniceibacterium</taxon>
    </lineage>
</organism>
<evidence type="ECO:0000313" key="9">
    <source>
        <dbReference type="EMBL" id="SNR70845.1"/>
    </source>
</evidence>
<protein>
    <submittedName>
        <fullName evidence="9">Long-chain fatty acid transport protein</fullName>
    </submittedName>
</protein>
<accession>A0A238YI18</accession>
<evidence type="ECO:0000256" key="4">
    <source>
        <dbReference type="ARBA" id="ARBA00022692"/>
    </source>
</evidence>
<reference evidence="9 10" key="1">
    <citation type="submission" date="2017-06" db="EMBL/GenBank/DDBJ databases">
        <authorList>
            <person name="Kim H.J."/>
            <person name="Triplett B.A."/>
        </authorList>
    </citation>
    <scope>NUCLEOTIDE SEQUENCE [LARGE SCALE GENOMIC DNA]</scope>
    <source>
        <strain evidence="9 10">DSM 29052</strain>
    </source>
</reference>
<keyword evidence="6" id="KW-0472">Membrane</keyword>
<keyword evidence="7" id="KW-0998">Cell outer membrane</keyword>
<dbReference type="InterPro" id="IPR005017">
    <property type="entry name" value="OMPP1/FadL/TodX"/>
</dbReference>
<dbReference type="PANTHER" id="PTHR35093:SF8">
    <property type="entry name" value="OUTER MEMBRANE PROTEIN NMB0088-RELATED"/>
    <property type="match status" value="1"/>
</dbReference>
<dbReference type="PANTHER" id="PTHR35093">
    <property type="entry name" value="OUTER MEMBRANE PROTEIN NMB0088-RELATED"/>
    <property type="match status" value="1"/>
</dbReference>
<sequence>MNYSDFRRKCAAGGIAATCLFGAGPAAATNGYMANGYGGGAKGMAGAGVAVEAGVLGLAQNPAFGTRIGNVAGFCLTGFAPKRGYSVSGAGPITTGSQTSVNDAFLIPCGGVNFQLNDRTSLALFAFGNGGMNTQYATNPFTPGYGPSATAPLGVNLEQLFLSASLAYDVNERLSFGVAPILAIQRFSATGLENFDNASYSSSPGDMTNNGDDWSTGFGLNLGVAYEASPGLTLGASYRSRINMEEFHKYKGLFAEQGDFDIPAVATVGLAYTLPQQPRLTLTAEYQRIFYGDVKSLANTGTAITAPFGADDGPGFGWDNMDVIRVAAIFRSTDRLMLRGGVSYATQFAEKEEALLNIVAPATPQWHLSVGGTYKVNDKWSITSSFTHAFSNEISGINPALSPAQPITLRMEQNEFAIGASYRW</sequence>